<sequence>MAPVRFGDLKEYVVQSCDQQRGLAAHMRQADDNLGRTLFKRNDRQFLNKVIHDASMDHRPEYDKRLKQLAKLIGVIDADATHHDVGTDHRFKRLEQENRKLKRQLEFALTELKNYQDNFTKLKRALEDVDSEFDCRDSQLKILQNNSTKFQRALEEVRFEFECKDFQRKLRQVLQGNSIKFLHRALKEVQFQLKILMAVLAVLILVASWDFVILIPQWIILILQWMITAAIAIVFIPMIIVAF</sequence>
<evidence type="ECO:0000313" key="3">
    <source>
        <dbReference type="EMBL" id="ETK79798.1"/>
    </source>
</evidence>
<dbReference type="EMBL" id="KI687809">
    <property type="protein sequence ID" value="ETK79798.1"/>
    <property type="molecule type" value="Genomic_DNA"/>
</dbReference>
<name>W2G9N4_PHYNI</name>
<keyword evidence="2" id="KW-0472">Membrane</keyword>
<dbReference type="AlphaFoldDB" id="W2G9N4"/>
<feature type="transmembrane region" description="Helical" evidence="2">
    <location>
        <begin position="218"/>
        <end position="242"/>
    </location>
</feature>
<evidence type="ECO:0000256" key="2">
    <source>
        <dbReference type="SAM" id="Phobius"/>
    </source>
</evidence>
<dbReference type="SUPFAM" id="SSF57997">
    <property type="entry name" value="Tropomyosin"/>
    <property type="match status" value="1"/>
</dbReference>
<feature type="transmembrane region" description="Helical" evidence="2">
    <location>
        <begin position="193"/>
        <end position="212"/>
    </location>
</feature>
<feature type="non-terminal residue" evidence="3">
    <location>
        <position position="243"/>
    </location>
</feature>
<evidence type="ECO:0000256" key="1">
    <source>
        <dbReference type="SAM" id="Coils"/>
    </source>
</evidence>
<gene>
    <name evidence="3" type="ORF">L915_14366</name>
</gene>
<protein>
    <submittedName>
        <fullName evidence="3">Uncharacterized protein</fullName>
    </submittedName>
</protein>
<reference evidence="3" key="1">
    <citation type="submission" date="2013-11" db="EMBL/GenBank/DDBJ databases">
        <title>The Genome Sequence of Phytophthora parasitica CJ02B3.</title>
        <authorList>
            <consortium name="The Broad Institute Genomics Platform"/>
            <person name="Russ C."/>
            <person name="Tyler B."/>
            <person name="Panabieres F."/>
            <person name="Shan W."/>
            <person name="Tripathy S."/>
            <person name="Grunwald N."/>
            <person name="Machado M."/>
            <person name="Johnson C.S."/>
            <person name="Arredondo F."/>
            <person name="Hong C."/>
            <person name="Coffey M."/>
            <person name="Young S.K."/>
            <person name="Zeng Q."/>
            <person name="Gargeya S."/>
            <person name="Fitzgerald M."/>
            <person name="Abouelleil A."/>
            <person name="Alvarado L."/>
            <person name="Chapman S.B."/>
            <person name="Gainer-Dewar J."/>
            <person name="Goldberg J."/>
            <person name="Griggs A."/>
            <person name="Gujja S."/>
            <person name="Hansen M."/>
            <person name="Howarth C."/>
            <person name="Imamovic A."/>
            <person name="Ireland A."/>
            <person name="Larimer J."/>
            <person name="McCowan C."/>
            <person name="Murphy C."/>
            <person name="Pearson M."/>
            <person name="Poon T.W."/>
            <person name="Priest M."/>
            <person name="Roberts A."/>
            <person name="Saif S."/>
            <person name="Shea T."/>
            <person name="Sykes S."/>
            <person name="Wortman J."/>
            <person name="Nusbaum C."/>
            <person name="Birren B."/>
        </authorList>
    </citation>
    <scope>NUCLEOTIDE SEQUENCE [LARGE SCALE GENOMIC DNA]</scope>
    <source>
        <strain evidence="3">CJ02B3</strain>
    </source>
</reference>
<keyword evidence="2" id="KW-1133">Transmembrane helix</keyword>
<accession>W2G9N4</accession>
<proteinExistence type="predicted"/>
<dbReference type="Proteomes" id="UP000053236">
    <property type="component" value="Unassembled WGS sequence"/>
</dbReference>
<keyword evidence="1" id="KW-0175">Coiled coil</keyword>
<dbReference type="VEuPathDB" id="FungiDB:PPTG_23654"/>
<organism evidence="3">
    <name type="scientific">Phytophthora nicotianae</name>
    <name type="common">Potato buckeye rot agent</name>
    <name type="synonym">Phytophthora parasitica</name>
    <dbReference type="NCBI Taxonomy" id="4792"/>
    <lineage>
        <taxon>Eukaryota</taxon>
        <taxon>Sar</taxon>
        <taxon>Stramenopiles</taxon>
        <taxon>Oomycota</taxon>
        <taxon>Peronosporomycetes</taxon>
        <taxon>Peronosporales</taxon>
        <taxon>Peronosporaceae</taxon>
        <taxon>Phytophthora</taxon>
    </lineage>
</organism>
<feature type="coiled-coil region" evidence="1">
    <location>
        <begin position="91"/>
        <end position="132"/>
    </location>
</feature>
<keyword evidence="2" id="KW-0812">Transmembrane</keyword>